<gene>
    <name evidence="2" type="ORF">EJV47_06600</name>
</gene>
<evidence type="ECO:0000259" key="1">
    <source>
        <dbReference type="Pfam" id="PF07929"/>
    </source>
</evidence>
<keyword evidence="3" id="KW-1185">Reference proteome</keyword>
<dbReference type="PANTHER" id="PTHR41878">
    <property type="entry name" value="LEXA REPRESSOR-RELATED"/>
    <property type="match status" value="1"/>
</dbReference>
<evidence type="ECO:0000313" key="3">
    <source>
        <dbReference type="Proteomes" id="UP000282184"/>
    </source>
</evidence>
<dbReference type="OrthoDB" id="9801392at2"/>
<dbReference type="AlphaFoldDB" id="A0A431U5K4"/>
<organism evidence="2 3">
    <name type="scientific">Hymenobacter gummosus</name>
    <dbReference type="NCBI Taxonomy" id="1776032"/>
    <lineage>
        <taxon>Bacteria</taxon>
        <taxon>Pseudomonadati</taxon>
        <taxon>Bacteroidota</taxon>
        <taxon>Cytophagia</taxon>
        <taxon>Cytophagales</taxon>
        <taxon>Hymenobacteraceae</taxon>
        <taxon>Hymenobacter</taxon>
    </lineage>
</organism>
<evidence type="ECO:0000313" key="2">
    <source>
        <dbReference type="EMBL" id="RTQ51468.1"/>
    </source>
</evidence>
<accession>A0A431U5K4</accession>
<dbReference type="InterPro" id="IPR024047">
    <property type="entry name" value="MM3350-like_sf"/>
</dbReference>
<dbReference type="EMBL" id="RXOF01000003">
    <property type="protein sequence ID" value="RTQ51468.1"/>
    <property type="molecule type" value="Genomic_DNA"/>
</dbReference>
<dbReference type="InterPro" id="IPR012912">
    <property type="entry name" value="Plasmid_pRiA4b_Orf3-like"/>
</dbReference>
<comment type="caution">
    <text evidence="2">The sequence shown here is derived from an EMBL/GenBank/DDBJ whole genome shotgun (WGS) entry which is preliminary data.</text>
</comment>
<reference evidence="2 3" key="1">
    <citation type="submission" date="2018-12" db="EMBL/GenBank/DDBJ databases">
        <title>Hymenobacter gummosus sp. nov., isolated from a spring.</title>
        <authorList>
            <person name="Nie L."/>
        </authorList>
    </citation>
    <scope>NUCLEOTIDE SEQUENCE [LARGE SCALE GENOMIC DNA]</scope>
    <source>
        <strain evidence="2 3">KCTC 52166</strain>
    </source>
</reference>
<sequence length="249" mass="27701">MTQVLQLKVTLYGTKPPVWRRVEVPDTLTFWEFHFVLQILFDWDSSHLFEFRQGRGAPDEFLAGPPAVDPTLADELPEWQQDARDVTLADVLSAPKQKLAYVYDLGDYWEHTVLVEQVQALAPGHPTPAVRCLAGRRAAPPEDIGGLPGYYELLDVLAEKAAGQRKRLPSHFAGLGKYDPEEFELDSFNQDLANLRAIVAEEDAMLAAHTRQLAQLPPAHRTELAATDLLEALAAMMAAATDPPKKPKK</sequence>
<dbReference type="PANTHER" id="PTHR41878:SF1">
    <property type="entry name" value="TNPR PROTEIN"/>
    <property type="match status" value="1"/>
</dbReference>
<name>A0A431U5K4_9BACT</name>
<dbReference type="Pfam" id="PF07929">
    <property type="entry name" value="PRiA4_ORF3"/>
    <property type="match status" value="1"/>
</dbReference>
<dbReference type="RefSeq" id="WP_126692360.1">
    <property type="nucleotide sequence ID" value="NZ_RXOF01000003.1"/>
</dbReference>
<protein>
    <submittedName>
        <fullName evidence="2">Plasmid pRiA4b ORF-3 family protein</fullName>
    </submittedName>
</protein>
<dbReference type="Proteomes" id="UP000282184">
    <property type="component" value="Unassembled WGS sequence"/>
</dbReference>
<dbReference type="SUPFAM" id="SSF159941">
    <property type="entry name" value="MM3350-like"/>
    <property type="match status" value="1"/>
</dbReference>
<proteinExistence type="predicted"/>
<feature type="domain" description="Plasmid pRiA4b Orf3-like" evidence="1">
    <location>
        <begin position="3"/>
        <end position="186"/>
    </location>
</feature>
<dbReference type="Gene3D" id="3.10.290.30">
    <property type="entry name" value="MM3350-like"/>
    <property type="match status" value="1"/>
</dbReference>